<sequence>MGPAVLERYTRIQQHALQIAKSDEERTEALKPFEWQALTVE</sequence>
<proteinExistence type="predicted"/>
<reference evidence="2" key="1">
    <citation type="journal article" date="2017" name="Biotechnol. Biofuels">
        <title>Evaluation of environmental bacterial communities as a factor affecting the growth of duckweed Lemna minor.</title>
        <authorList>
            <person name="Ishizawa H."/>
            <person name="Kuroda M."/>
            <person name="Morikawa M."/>
            <person name="Ike M."/>
        </authorList>
    </citation>
    <scope>NUCLEOTIDE SEQUENCE [LARGE SCALE GENOMIC DNA]</scope>
    <source>
        <strain evidence="2">M6</strain>
    </source>
</reference>
<reference evidence="2" key="2">
    <citation type="journal article" date="2017" name="Plant Physiol. Biochem.">
        <title>Differential oxidative and antioxidative response of duckweed Lemna minor toward plant growth promoting/inhibiting bacteria.</title>
        <authorList>
            <person name="Ishizawa H."/>
            <person name="Kuroda M."/>
            <person name="Morikawa M."/>
            <person name="Ike M."/>
        </authorList>
    </citation>
    <scope>NUCLEOTIDE SEQUENCE [LARGE SCALE GENOMIC DNA]</scope>
    <source>
        <strain evidence="2">M6</strain>
    </source>
</reference>
<accession>A0A3G9G417</accession>
<dbReference type="Proteomes" id="UP000278756">
    <property type="component" value="Chromosome 1"/>
</dbReference>
<name>A0A3G9G417_9CAUL</name>
<evidence type="ECO:0000313" key="2">
    <source>
        <dbReference type="Proteomes" id="UP000278756"/>
    </source>
</evidence>
<evidence type="ECO:0000313" key="1">
    <source>
        <dbReference type="EMBL" id="BBF79704.1"/>
    </source>
</evidence>
<protein>
    <submittedName>
        <fullName evidence="1">Uncharacterized protein</fullName>
    </submittedName>
</protein>
<dbReference type="EMBL" id="AP018827">
    <property type="protein sequence ID" value="BBF79704.1"/>
    <property type="molecule type" value="Genomic_DNA"/>
</dbReference>
<organism evidence="1 2">
    <name type="scientific">Asticcacaulis excentricus</name>
    <dbReference type="NCBI Taxonomy" id="78587"/>
    <lineage>
        <taxon>Bacteria</taxon>
        <taxon>Pseudomonadati</taxon>
        <taxon>Pseudomonadota</taxon>
        <taxon>Alphaproteobacteria</taxon>
        <taxon>Caulobacterales</taxon>
        <taxon>Caulobacteraceae</taxon>
        <taxon>Asticcacaulis</taxon>
    </lineage>
</organism>
<dbReference type="AlphaFoldDB" id="A0A3G9G417"/>
<gene>
    <name evidence="1" type="ORF">EM6_0274</name>
</gene>